<dbReference type="Pfam" id="PF00728">
    <property type="entry name" value="Glyco_hydro_20"/>
    <property type="match status" value="1"/>
</dbReference>
<dbReference type="Ensembl" id="ENSSGRT00000013945.1">
    <property type="protein sequence ID" value="ENSSGRP00000012879.1"/>
    <property type="gene ID" value="ENSSGRG00000008223.1"/>
</dbReference>
<dbReference type="PANTHER" id="PTHR21040">
    <property type="entry name" value="BCDNA.GH04120"/>
    <property type="match status" value="1"/>
</dbReference>
<gene>
    <name evidence="6" type="primary">hexd</name>
</gene>
<dbReference type="GO" id="GO:0005975">
    <property type="term" value="P:carbohydrate metabolic process"/>
    <property type="evidence" value="ECO:0007669"/>
    <property type="project" value="InterPro"/>
</dbReference>
<dbReference type="CDD" id="cd06565">
    <property type="entry name" value="GH20_GcnA-like"/>
    <property type="match status" value="1"/>
</dbReference>
<comment type="catalytic activity">
    <reaction evidence="1">
        <text>Hydrolysis of terminal non-reducing N-acetyl-D-hexosamine residues in N-acetyl-beta-D-hexosaminides.</text>
        <dbReference type="EC" id="3.2.1.52"/>
    </reaction>
</comment>
<protein>
    <recommendedName>
        <fullName evidence="3">beta-N-acetylhexosaminidase</fullName>
        <ecNumber evidence="3">3.2.1.52</ecNumber>
    </recommendedName>
</protein>
<dbReference type="InterPro" id="IPR015883">
    <property type="entry name" value="Glyco_hydro_20_cat"/>
</dbReference>
<dbReference type="GO" id="GO:0004563">
    <property type="term" value="F:beta-N-acetylhexosaminidase activity"/>
    <property type="evidence" value="ECO:0007669"/>
    <property type="project" value="UniProtKB-EC"/>
</dbReference>
<comment type="similarity">
    <text evidence="2">Belongs to the glycosyl hydrolase 20 family.</text>
</comment>
<keyword evidence="4" id="KW-0378">Hydrolase</keyword>
<evidence type="ECO:0000313" key="6">
    <source>
        <dbReference type="Ensembl" id="ENSSGRP00000012879.1"/>
    </source>
</evidence>
<accession>A0A672KSU9</accession>
<evidence type="ECO:0000259" key="5">
    <source>
        <dbReference type="Pfam" id="PF00728"/>
    </source>
</evidence>
<dbReference type="InterPro" id="IPR017853">
    <property type="entry name" value="GH"/>
</dbReference>
<dbReference type="EC" id="3.2.1.52" evidence="3"/>
<dbReference type="InterPro" id="IPR038901">
    <property type="entry name" value="HEXDC-like"/>
</dbReference>
<dbReference type="PANTHER" id="PTHR21040:SF6">
    <property type="entry name" value="HEXOSAMINIDASE D"/>
    <property type="match status" value="1"/>
</dbReference>
<evidence type="ECO:0000256" key="1">
    <source>
        <dbReference type="ARBA" id="ARBA00001231"/>
    </source>
</evidence>
<organism evidence="6 7">
    <name type="scientific">Sinocyclocheilus grahami</name>
    <name type="common">Dianchi golden-line fish</name>
    <name type="synonym">Barbus grahami</name>
    <dbReference type="NCBI Taxonomy" id="75366"/>
    <lineage>
        <taxon>Eukaryota</taxon>
        <taxon>Metazoa</taxon>
        <taxon>Chordata</taxon>
        <taxon>Craniata</taxon>
        <taxon>Vertebrata</taxon>
        <taxon>Euteleostomi</taxon>
        <taxon>Actinopterygii</taxon>
        <taxon>Neopterygii</taxon>
        <taxon>Teleostei</taxon>
        <taxon>Ostariophysi</taxon>
        <taxon>Cypriniformes</taxon>
        <taxon>Cyprinidae</taxon>
        <taxon>Cyprininae</taxon>
        <taxon>Sinocyclocheilus</taxon>
    </lineage>
</organism>
<dbReference type="Proteomes" id="UP000472262">
    <property type="component" value="Unassembled WGS sequence"/>
</dbReference>
<feature type="domain" description="Glycoside hydrolase family 20 catalytic" evidence="5">
    <location>
        <begin position="63"/>
        <end position="209"/>
    </location>
</feature>
<evidence type="ECO:0000256" key="4">
    <source>
        <dbReference type="ARBA" id="ARBA00022801"/>
    </source>
</evidence>
<dbReference type="SUPFAM" id="SSF51445">
    <property type="entry name" value="(Trans)glycosidases"/>
    <property type="match status" value="1"/>
</dbReference>
<dbReference type="Gene3D" id="3.20.20.80">
    <property type="entry name" value="Glycosidases"/>
    <property type="match status" value="1"/>
</dbReference>
<evidence type="ECO:0000313" key="7">
    <source>
        <dbReference type="Proteomes" id="UP000472262"/>
    </source>
</evidence>
<evidence type="ECO:0000256" key="2">
    <source>
        <dbReference type="ARBA" id="ARBA00006285"/>
    </source>
</evidence>
<proteinExistence type="inferred from homology"/>
<keyword evidence="7" id="KW-1185">Reference proteome</keyword>
<evidence type="ECO:0000256" key="3">
    <source>
        <dbReference type="ARBA" id="ARBA00012663"/>
    </source>
</evidence>
<name>A0A672KSU9_SINGR</name>
<sequence>MNQSLRSCKKFVHLDLKGAPPRIGYLIELIQLFADLGANGLLIEYEDMFPYEGELKVLQSTTQPPYRRDEIVSIQDAAYSRGLEIIPLVQTFGHLEFVLKHEVFRDLREVDYCLGTLNPHRDAGVRLVQEMLQQVMKLHPKSTSLHIGADEVYMLGHGDESKHWLDVPGRSVHQLFLSHVIKVAKAVQESAPNLNLIMWDDMLRSMTPETIKESGLVGLVQPMLWDYSPTLDVENTVMLMERYKSVGMSQQWAASSFKGSTTVHTCVTSTQRHLDNHLQWLKVASSLSAAVRYYSGGFTEEAQKKVVEKLGTVDVEDTERLSSRTSSSFAGAKLAELIVKLTSLLESAELRHFQNNMFVRGWFTPYHRQKKTINPLIAQQIKTQAKIGEMCLLYSDSTVQEWVDQHITPVLEPLHNLLRDIETVLNEMGLCTESIS</sequence>
<reference evidence="6" key="2">
    <citation type="submission" date="2025-09" db="UniProtKB">
        <authorList>
            <consortium name="Ensembl"/>
        </authorList>
    </citation>
    <scope>IDENTIFICATION</scope>
</reference>
<dbReference type="AlphaFoldDB" id="A0A672KSU9"/>
<reference evidence="6" key="1">
    <citation type="submission" date="2025-08" db="UniProtKB">
        <authorList>
            <consortium name="Ensembl"/>
        </authorList>
    </citation>
    <scope>IDENTIFICATION</scope>
</reference>